<dbReference type="Pfam" id="PF08305">
    <property type="entry name" value="NPCBM"/>
    <property type="match status" value="1"/>
</dbReference>
<sequence length="422" mass="46912" precursor="true">MRVCRLVAGLMILAVCLSASESLWAWGKGHRLIRLWAVARLPEWQTELLGQENLTRLCRDYTSLQDKHASGKMPQLDPYCLVPGVRLSLHDVNPPTQSATAIQWYLEQIADNLNAGKTDEAMKFLGVLCHWNEDPGCPSAHSSPVSELQLKTLLPPPKDKARYNYLFGAGGFMDSGNYQLADEAYTPRLLGRTRAEAALRIYEHQKLLRNNAAAHIIPIVQDTMQGDGTKADEHRAAAALANGRHTADVIFTAICLATDHVDDQEFLFADQSLTEWLPDFRGRMIPHPYYVKPFLVNQAMDARRQLHPLKINETRYETGYGMGTPFELDFVLAPGSVFKRFTCDVGLHPTAGKKGAVMFAVEANGKELVRTRPLRVGDEPVQLDVPLPSAEVLKLSLKTIADEGSEPSHNLAVWGQPVLKTE</sequence>
<accession>A0A517PNC2</accession>
<feature type="chain" id="PRO_5022046436" evidence="1">
    <location>
        <begin position="26"/>
        <end position="422"/>
    </location>
</feature>
<reference evidence="3 4" key="1">
    <citation type="submission" date="2019-02" db="EMBL/GenBank/DDBJ databases">
        <title>Deep-cultivation of Planctomycetes and their phenomic and genomic characterization uncovers novel biology.</title>
        <authorList>
            <person name="Wiegand S."/>
            <person name="Jogler M."/>
            <person name="Boedeker C."/>
            <person name="Pinto D."/>
            <person name="Vollmers J."/>
            <person name="Rivas-Marin E."/>
            <person name="Kohn T."/>
            <person name="Peeters S.H."/>
            <person name="Heuer A."/>
            <person name="Rast P."/>
            <person name="Oberbeckmann S."/>
            <person name="Bunk B."/>
            <person name="Jeske O."/>
            <person name="Meyerdierks A."/>
            <person name="Storesund J.E."/>
            <person name="Kallscheuer N."/>
            <person name="Luecker S."/>
            <person name="Lage O.M."/>
            <person name="Pohl T."/>
            <person name="Merkel B.J."/>
            <person name="Hornburger P."/>
            <person name="Mueller R.-W."/>
            <person name="Bruemmer F."/>
            <person name="Labrenz M."/>
            <person name="Spormann A.M."/>
            <person name="Op den Camp H."/>
            <person name="Overmann J."/>
            <person name="Amann R."/>
            <person name="Jetten M.S.M."/>
            <person name="Mascher T."/>
            <person name="Medema M.H."/>
            <person name="Devos D.P."/>
            <person name="Kaster A.-K."/>
            <person name="Ovreas L."/>
            <person name="Rohde M."/>
            <person name="Galperin M.Y."/>
            <person name="Jogler C."/>
        </authorList>
    </citation>
    <scope>NUCLEOTIDE SEQUENCE [LARGE SCALE GENOMIC DNA]</scope>
    <source>
        <strain evidence="3 4">HG66A1</strain>
    </source>
</reference>
<feature type="signal peptide" evidence="1">
    <location>
        <begin position="1"/>
        <end position="25"/>
    </location>
</feature>
<gene>
    <name evidence="3" type="ORF">HG66A1_26710</name>
</gene>
<dbReference type="Gene3D" id="2.60.120.1060">
    <property type="entry name" value="NPCBM/NEW2 domain"/>
    <property type="match status" value="1"/>
</dbReference>
<organism evidence="3 4">
    <name type="scientific">Gimesia chilikensis</name>
    <dbReference type="NCBI Taxonomy" id="2605989"/>
    <lineage>
        <taxon>Bacteria</taxon>
        <taxon>Pseudomonadati</taxon>
        <taxon>Planctomycetota</taxon>
        <taxon>Planctomycetia</taxon>
        <taxon>Planctomycetales</taxon>
        <taxon>Planctomycetaceae</taxon>
        <taxon>Gimesia</taxon>
    </lineage>
</organism>
<keyword evidence="1" id="KW-0732">Signal</keyword>
<name>A0A517PNC2_9PLAN</name>
<evidence type="ECO:0000259" key="2">
    <source>
        <dbReference type="SMART" id="SM00776"/>
    </source>
</evidence>
<proteinExistence type="predicted"/>
<evidence type="ECO:0000256" key="1">
    <source>
        <dbReference type="SAM" id="SignalP"/>
    </source>
</evidence>
<dbReference type="SUPFAM" id="SSF49785">
    <property type="entry name" value="Galactose-binding domain-like"/>
    <property type="match status" value="1"/>
</dbReference>
<dbReference type="InterPro" id="IPR008979">
    <property type="entry name" value="Galactose-bd-like_sf"/>
</dbReference>
<dbReference type="Proteomes" id="UP000320421">
    <property type="component" value="Chromosome"/>
</dbReference>
<feature type="domain" description="Glycosyl hydrolase family 98 putative carbohydrate-binding module" evidence="2">
    <location>
        <begin position="271"/>
        <end position="421"/>
    </location>
</feature>
<dbReference type="SMART" id="SM00776">
    <property type="entry name" value="NPCBM"/>
    <property type="match status" value="1"/>
</dbReference>
<dbReference type="InterPro" id="IPR013222">
    <property type="entry name" value="Glyco_hyd_98_carb-bd"/>
</dbReference>
<protein>
    <submittedName>
        <fullName evidence="3">NPCBM/NEW2 domain protein</fullName>
    </submittedName>
</protein>
<dbReference type="EMBL" id="CP036266">
    <property type="protein sequence ID" value="QDT20881.1"/>
    <property type="molecule type" value="Genomic_DNA"/>
</dbReference>
<keyword evidence="4" id="KW-1185">Reference proteome</keyword>
<dbReference type="AlphaFoldDB" id="A0A517PNC2"/>
<dbReference type="OrthoDB" id="211150at2"/>
<dbReference type="InterPro" id="IPR038637">
    <property type="entry name" value="NPCBM_sf"/>
</dbReference>
<dbReference type="RefSeq" id="WP_145184315.1">
    <property type="nucleotide sequence ID" value="NZ_CP036266.1"/>
</dbReference>
<evidence type="ECO:0000313" key="3">
    <source>
        <dbReference type="EMBL" id="QDT20881.1"/>
    </source>
</evidence>
<evidence type="ECO:0000313" key="4">
    <source>
        <dbReference type="Proteomes" id="UP000320421"/>
    </source>
</evidence>